<evidence type="ECO:0000313" key="2">
    <source>
        <dbReference type="Proteomes" id="UP001430953"/>
    </source>
</evidence>
<sequence length="108" mass="12379">MKSRGVRTRKKAQFIRARCISRIIGDPPRRFAGRTSPYQRTVTDICLRCALKRVALYETAASKRTFCASTENGRQRERKRESARRFSPAGFYLIKPTRSPGVRGSTVR</sequence>
<protein>
    <submittedName>
        <fullName evidence="1">Uncharacterized protein</fullName>
    </submittedName>
</protein>
<organism evidence="1 2">
    <name type="scientific">Cardiocondyla obscurior</name>
    <dbReference type="NCBI Taxonomy" id="286306"/>
    <lineage>
        <taxon>Eukaryota</taxon>
        <taxon>Metazoa</taxon>
        <taxon>Ecdysozoa</taxon>
        <taxon>Arthropoda</taxon>
        <taxon>Hexapoda</taxon>
        <taxon>Insecta</taxon>
        <taxon>Pterygota</taxon>
        <taxon>Neoptera</taxon>
        <taxon>Endopterygota</taxon>
        <taxon>Hymenoptera</taxon>
        <taxon>Apocrita</taxon>
        <taxon>Aculeata</taxon>
        <taxon>Formicoidea</taxon>
        <taxon>Formicidae</taxon>
        <taxon>Myrmicinae</taxon>
        <taxon>Cardiocondyla</taxon>
    </lineage>
</organism>
<keyword evidence="2" id="KW-1185">Reference proteome</keyword>
<dbReference type="AlphaFoldDB" id="A0AAW2EPZ9"/>
<reference evidence="1 2" key="1">
    <citation type="submission" date="2023-03" db="EMBL/GenBank/DDBJ databases">
        <title>High recombination rates correlate with genetic variation in Cardiocondyla obscurior ants.</title>
        <authorList>
            <person name="Errbii M."/>
        </authorList>
    </citation>
    <scope>NUCLEOTIDE SEQUENCE [LARGE SCALE GENOMIC DNA]</scope>
    <source>
        <strain evidence="1">Alpha-2009</strain>
        <tissue evidence="1">Whole body</tissue>
    </source>
</reference>
<gene>
    <name evidence="1" type="ORF">PUN28_016489</name>
</gene>
<dbReference type="Proteomes" id="UP001430953">
    <property type="component" value="Unassembled WGS sequence"/>
</dbReference>
<accession>A0AAW2EPZ9</accession>
<evidence type="ECO:0000313" key="1">
    <source>
        <dbReference type="EMBL" id="KAL0104873.1"/>
    </source>
</evidence>
<name>A0AAW2EPZ9_9HYME</name>
<proteinExistence type="predicted"/>
<dbReference type="EMBL" id="JADYXP020000019">
    <property type="protein sequence ID" value="KAL0104873.1"/>
    <property type="molecule type" value="Genomic_DNA"/>
</dbReference>
<comment type="caution">
    <text evidence="1">The sequence shown here is derived from an EMBL/GenBank/DDBJ whole genome shotgun (WGS) entry which is preliminary data.</text>
</comment>